<comment type="similarity">
    <text evidence="3">Belongs to the bZIP family.</text>
</comment>
<evidence type="ECO:0000256" key="8">
    <source>
        <dbReference type="SAM" id="Coils"/>
    </source>
</evidence>
<name>A0A9D4ZBN6_ADICA</name>
<evidence type="ECO:0000256" key="5">
    <source>
        <dbReference type="ARBA" id="ARBA00023125"/>
    </source>
</evidence>
<feature type="region of interest" description="Disordered" evidence="9">
    <location>
        <begin position="119"/>
        <end position="147"/>
    </location>
</feature>
<evidence type="ECO:0000256" key="4">
    <source>
        <dbReference type="ARBA" id="ARBA00023015"/>
    </source>
</evidence>
<evidence type="ECO:0000313" key="11">
    <source>
        <dbReference type="EMBL" id="KAI5069144.1"/>
    </source>
</evidence>
<comment type="subcellular location">
    <subcellularLocation>
        <location evidence="2">Endoplasmic reticulum membrane</location>
        <topology evidence="2">Single-pass membrane protein</topology>
    </subcellularLocation>
    <subcellularLocation>
        <location evidence="1">Nucleus</location>
    </subcellularLocation>
</comment>
<dbReference type="GO" id="GO:0005789">
    <property type="term" value="C:endoplasmic reticulum membrane"/>
    <property type="evidence" value="ECO:0007669"/>
    <property type="project" value="UniProtKB-SubCell"/>
</dbReference>
<dbReference type="GO" id="GO:0005634">
    <property type="term" value="C:nucleus"/>
    <property type="evidence" value="ECO:0007669"/>
    <property type="project" value="UniProtKB-SubCell"/>
</dbReference>
<keyword evidence="5" id="KW-0238">DNA-binding</keyword>
<dbReference type="PROSITE" id="PS50217">
    <property type="entry name" value="BZIP"/>
    <property type="match status" value="1"/>
</dbReference>
<feature type="compositionally biased region" description="Basic and acidic residues" evidence="9">
    <location>
        <begin position="167"/>
        <end position="180"/>
    </location>
</feature>
<dbReference type="PANTHER" id="PTHR47416">
    <property type="entry name" value="BASIC-LEUCINE ZIPPER TRANSCRIPTION FACTOR F-RELATED"/>
    <property type="match status" value="1"/>
</dbReference>
<dbReference type="InterPro" id="IPR004827">
    <property type="entry name" value="bZIP"/>
</dbReference>
<dbReference type="PANTHER" id="PTHR47416:SF8">
    <property type="entry name" value="BASIC-LEUCINE ZIPPER TRANSCRIPTION FACTOR E-RELATED"/>
    <property type="match status" value="1"/>
</dbReference>
<keyword evidence="8" id="KW-0175">Coiled coil</keyword>
<accession>A0A9D4ZBN6</accession>
<evidence type="ECO:0000256" key="7">
    <source>
        <dbReference type="ARBA" id="ARBA00023242"/>
    </source>
</evidence>
<feature type="coiled-coil region" evidence="8">
    <location>
        <begin position="230"/>
        <end position="257"/>
    </location>
</feature>
<evidence type="ECO:0000256" key="2">
    <source>
        <dbReference type="ARBA" id="ARBA00004389"/>
    </source>
</evidence>
<feature type="domain" description="BZIP" evidence="10">
    <location>
        <begin position="212"/>
        <end position="258"/>
    </location>
</feature>
<dbReference type="AlphaFoldDB" id="A0A9D4ZBN6"/>
<dbReference type="SUPFAM" id="SSF57959">
    <property type="entry name" value="Leucine zipper domain"/>
    <property type="match status" value="1"/>
</dbReference>
<sequence length="408" mass="45152">MTGAAVETSPWHFCDAASSVDWLSSFDFSDLPLSSSTEEVDDLAQLLDLDPNDLFLPPFEASILQDLCDVLPLPPDADGVREESDGFSSILEFSGCAYQEISSKATPLALSEHVDMVPQEAADADSLPPKSHSSTESSTHESDAGSSLAVGARVAFDKENCLDNVRDISSHESGMKDTRNHSAASSHKRHHEDTGSDAGGVDKDNVSPSDQLDKRQQRLLRNRELAFESRQRKKCYVSDLEAKCRALEQERNQLQQQLCFSSAENVVLKKELALAKNRKGKDGVAEPAVLFKDSLPLEFLSLLICLLLTAQLSLCVNPSLALVVRTTLLLLPRATKVGGLAKEQVLVSERCFLYILNSVNWLLDRLWYHRLLIFHELLSLEGLQCCAFYRFSVSCILQGQKALMMMIY</sequence>
<gene>
    <name evidence="11" type="ORF">GOP47_0015445</name>
</gene>
<evidence type="ECO:0000256" key="6">
    <source>
        <dbReference type="ARBA" id="ARBA00023163"/>
    </source>
</evidence>
<dbReference type="GO" id="GO:0003677">
    <property type="term" value="F:DNA binding"/>
    <property type="evidence" value="ECO:0007669"/>
    <property type="project" value="UniProtKB-KW"/>
</dbReference>
<dbReference type="EMBL" id="JABFUD020000015">
    <property type="protein sequence ID" value="KAI5069144.1"/>
    <property type="molecule type" value="Genomic_DNA"/>
</dbReference>
<evidence type="ECO:0000256" key="1">
    <source>
        <dbReference type="ARBA" id="ARBA00004123"/>
    </source>
</evidence>
<evidence type="ECO:0000256" key="9">
    <source>
        <dbReference type="SAM" id="MobiDB-lite"/>
    </source>
</evidence>
<reference evidence="11" key="1">
    <citation type="submission" date="2021-01" db="EMBL/GenBank/DDBJ databases">
        <title>Adiantum capillus-veneris genome.</title>
        <authorList>
            <person name="Fang Y."/>
            <person name="Liao Q."/>
        </authorList>
    </citation>
    <scope>NUCLEOTIDE SEQUENCE</scope>
    <source>
        <strain evidence="11">H3</strain>
        <tissue evidence="11">Leaf</tissue>
    </source>
</reference>
<dbReference type="Pfam" id="PF00170">
    <property type="entry name" value="bZIP_1"/>
    <property type="match status" value="1"/>
</dbReference>
<feature type="region of interest" description="Disordered" evidence="9">
    <location>
        <begin position="167"/>
        <end position="217"/>
    </location>
</feature>
<evidence type="ECO:0000256" key="3">
    <source>
        <dbReference type="ARBA" id="ARBA00007163"/>
    </source>
</evidence>
<evidence type="ECO:0000259" key="10">
    <source>
        <dbReference type="PROSITE" id="PS50217"/>
    </source>
</evidence>
<dbReference type="CDD" id="cd14704">
    <property type="entry name" value="bZIP_HY5-like"/>
    <property type="match status" value="1"/>
</dbReference>
<dbReference type="Proteomes" id="UP000886520">
    <property type="component" value="Chromosome 15"/>
</dbReference>
<dbReference type="InterPro" id="IPR046347">
    <property type="entry name" value="bZIP_sf"/>
</dbReference>
<feature type="compositionally biased region" description="Basic and acidic residues" evidence="9">
    <location>
        <begin position="200"/>
        <end position="217"/>
    </location>
</feature>
<keyword evidence="6" id="KW-0804">Transcription</keyword>
<dbReference type="GO" id="GO:0003700">
    <property type="term" value="F:DNA-binding transcription factor activity"/>
    <property type="evidence" value="ECO:0007669"/>
    <property type="project" value="InterPro"/>
</dbReference>
<organism evidence="11 12">
    <name type="scientific">Adiantum capillus-veneris</name>
    <name type="common">Maidenhair fern</name>
    <dbReference type="NCBI Taxonomy" id="13818"/>
    <lineage>
        <taxon>Eukaryota</taxon>
        <taxon>Viridiplantae</taxon>
        <taxon>Streptophyta</taxon>
        <taxon>Embryophyta</taxon>
        <taxon>Tracheophyta</taxon>
        <taxon>Polypodiopsida</taxon>
        <taxon>Polypodiidae</taxon>
        <taxon>Polypodiales</taxon>
        <taxon>Pteridineae</taxon>
        <taxon>Pteridaceae</taxon>
        <taxon>Vittarioideae</taxon>
        <taxon>Adiantum</taxon>
    </lineage>
</organism>
<dbReference type="SMART" id="SM00338">
    <property type="entry name" value="BRLZ"/>
    <property type="match status" value="1"/>
</dbReference>
<keyword evidence="12" id="KW-1185">Reference proteome</keyword>
<keyword evidence="4" id="KW-0805">Transcription regulation</keyword>
<comment type="caution">
    <text evidence="11">The sequence shown here is derived from an EMBL/GenBank/DDBJ whole genome shotgun (WGS) entry which is preliminary data.</text>
</comment>
<proteinExistence type="inferred from homology"/>
<keyword evidence="7" id="KW-0539">Nucleus</keyword>
<protein>
    <recommendedName>
        <fullName evidence="10">BZIP domain-containing protein</fullName>
    </recommendedName>
</protein>
<evidence type="ECO:0000313" key="12">
    <source>
        <dbReference type="Proteomes" id="UP000886520"/>
    </source>
</evidence>
<dbReference type="OrthoDB" id="674948at2759"/>
<dbReference type="Gene3D" id="1.20.5.170">
    <property type="match status" value="1"/>
</dbReference>